<dbReference type="PANTHER" id="PTHR32089">
    <property type="entry name" value="METHYL-ACCEPTING CHEMOTAXIS PROTEIN MCPB"/>
    <property type="match status" value="1"/>
</dbReference>
<evidence type="ECO:0000256" key="1">
    <source>
        <dbReference type="ARBA" id="ARBA00022481"/>
    </source>
</evidence>
<dbReference type="AlphaFoldDB" id="A0A292YI73"/>
<dbReference type="InterPro" id="IPR004089">
    <property type="entry name" value="MCPsignal_dom"/>
</dbReference>
<accession>A0A292YI73</accession>
<dbReference type="Gene3D" id="1.10.287.950">
    <property type="entry name" value="Methyl-accepting chemotaxis protein"/>
    <property type="match status" value="1"/>
</dbReference>
<dbReference type="InterPro" id="IPR004090">
    <property type="entry name" value="Chemotax_Me-accpt_rcpt"/>
</dbReference>
<dbReference type="GO" id="GO:0016020">
    <property type="term" value="C:membrane"/>
    <property type="evidence" value="ECO:0007669"/>
    <property type="project" value="InterPro"/>
</dbReference>
<feature type="domain" description="Methyl-accepting transducer" evidence="7">
    <location>
        <begin position="49"/>
        <end position="285"/>
    </location>
</feature>
<dbReference type="SUPFAM" id="SSF58104">
    <property type="entry name" value="Methyl-accepting chemotaxis protein (MCP) signaling domain"/>
    <property type="match status" value="1"/>
</dbReference>
<dbReference type="Proteomes" id="UP000217785">
    <property type="component" value="Unassembled WGS sequence"/>
</dbReference>
<comment type="caution">
    <text evidence="8">The sequence shown here is derived from an EMBL/GenBank/DDBJ whole genome shotgun (WGS) entry which is preliminary data.</text>
</comment>
<feature type="coiled-coil region" evidence="6">
    <location>
        <begin position="288"/>
        <end position="315"/>
    </location>
</feature>
<evidence type="ECO:0000313" key="8">
    <source>
        <dbReference type="EMBL" id="GAX88393.1"/>
    </source>
</evidence>
<dbReference type="Pfam" id="PF00015">
    <property type="entry name" value="MCPsignal"/>
    <property type="match status" value="1"/>
</dbReference>
<dbReference type="SUPFAM" id="SSF103190">
    <property type="entry name" value="Sensory domain-like"/>
    <property type="match status" value="1"/>
</dbReference>
<dbReference type="EMBL" id="BDUF01000001">
    <property type="protein sequence ID" value="GAX88393.1"/>
    <property type="molecule type" value="Genomic_DNA"/>
</dbReference>
<dbReference type="SMART" id="SM00283">
    <property type="entry name" value="MA"/>
    <property type="match status" value="1"/>
</dbReference>
<keyword evidence="2" id="KW-0145">Chemotaxis</keyword>
<keyword evidence="9" id="KW-1185">Reference proteome</keyword>
<dbReference type="RefSeq" id="WP_165912756.1">
    <property type="nucleotide sequence ID" value="NZ_BDUF01000001.1"/>
</dbReference>
<dbReference type="CDD" id="cd18773">
    <property type="entry name" value="PDC1_HK_sensor"/>
    <property type="match status" value="1"/>
</dbReference>
<evidence type="ECO:0000256" key="2">
    <source>
        <dbReference type="ARBA" id="ARBA00022500"/>
    </source>
</evidence>
<dbReference type="PANTHER" id="PTHR32089:SF114">
    <property type="entry name" value="METHYL-ACCEPTING CHEMOTAXIS PROTEIN MCPB"/>
    <property type="match status" value="1"/>
</dbReference>
<keyword evidence="6" id="KW-0175">Coiled coil</keyword>
<sequence>MSLIARMLNLKEQDQRETGIDLGTLRGLMADVQVATDQTVSAIQRIHSALADSQTHTDSIFRESRSVKKDMVQMAAMQEQSGKQIETVTNSALDISELSNRLAQGSQDLKQKSNANLHKVMEIHTVSDHLLDNHQVILQQTVQLAAFARDIDRILDVIANIADQTNLLAINASIEAAHAGAQGRGFAVVASEIRKLSQQSGEAVKETELFLKSIQSGIENVLQELRKEQQELNQMRGEFEQLRNSFLSMVQMADMFSGLAKNSDQATTVQSGAAQEILAFVQEIVSYGQETLEAVNRMEQAVEEQRKQHLELEELSRFMTEKTSLLTQTLAPLHKQLYNVDESLMEDIASNLRKYFSPLLNDNRLLSMNENEQRKLFEHILQEQPVIEAIWSNDSNGDFVCSLPPAGILNAKGRVWWTEAMQGNLFQSDLYISSISRRPCITISFPLIRGGDILGVMGIDVMLPT</sequence>
<keyword evidence="3 5" id="KW-0807">Transducer</keyword>
<evidence type="ECO:0000313" key="9">
    <source>
        <dbReference type="Proteomes" id="UP000217785"/>
    </source>
</evidence>
<evidence type="ECO:0000256" key="3">
    <source>
        <dbReference type="ARBA" id="ARBA00023224"/>
    </source>
</evidence>
<dbReference type="PROSITE" id="PS50111">
    <property type="entry name" value="CHEMOTAXIS_TRANSDUC_2"/>
    <property type="match status" value="1"/>
</dbReference>
<protein>
    <recommendedName>
        <fullName evidence="7">Methyl-accepting transducer domain-containing protein</fullName>
    </recommendedName>
</protein>
<evidence type="ECO:0000259" key="7">
    <source>
        <dbReference type="PROSITE" id="PS50111"/>
    </source>
</evidence>
<feature type="coiled-coil region" evidence="6">
    <location>
        <begin position="211"/>
        <end position="245"/>
    </location>
</feature>
<dbReference type="GO" id="GO:0006935">
    <property type="term" value="P:chemotaxis"/>
    <property type="evidence" value="ECO:0007669"/>
    <property type="project" value="UniProtKB-KW"/>
</dbReference>
<dbReference type="GO" id="GO:0007165">
    <property type="term" value="P:signal transduction"/>
    <property type="evidence" value="ECO:0007669"/>
    <property type="project" value="UniProtKB-KW"/>
</dbReference>
<dbReference type="Gene3D" id="3.30.450.20">
    <property type="entry name" value="PAS domain"/>
    <property type="match status" value="1"/>
</dbReference>
<gene>
    <name evidence="8" type="ORF">EFBL_0002</name>
</gene>
<reference evidence="9" key="1">
    <citation type="submission" date="2017-07" db="EMBL/GenBank/DDBJ databases">
        <title>Draft genome sequence of Effusibacillus lacus strain skLN1.</title>
        <authorList>
            <person name="Watanabe M."/>
            <person name="Kojima H."/>
            <person name="Fukui M."/>
        </authorList>
    </citation>
    <scope>NUCLEOTIDE SEQUENCE [LARGE SCALE GENOMIC DNA]</scope>
    <source>
        <strain evidence="9">skLN1</strain>
    </source>
</reference>
<name>A0A292YI73_9BACL</name>
<evidence type="ECO:0000256" key="5">
    <source>
        <dbReference type="PROSITE-ProRule" id="PRU00284"/>
    </source>
</evidence>
<organism evidence="8 9">
    <name type="scientific">Effusibacillus lacus</name>
    <dbReference type="NCBI Taxonomy" id="1348429"/>
    <lineage>
        <taxon>Bacteria</taxon>
        <taxon>Bacillati</taxon>
        <taxon>Bacillota</taxon>
        <taxon>Bacilli</taxon>
        <taxon>Bacillales</taxon>
        <taxon>Alicyclobacillaceae</taxon>
        <taxon>Effusibacillus</taxon>
    </lineage>
</organism>
<evidence type="ECO:0000256" key="4">
    <source>
        <dbReference type="ARBA" id="ARBA00029447"/>
    </source>
</evidence>
<dbReference type="InterPro" id="IPR029151">
    <property type="entry name" value="Sensor-like_sf"/>
</dbReference>
<evidence type="ECO:0000256" key="6">
    <source>
        <dbReference type="SAM" id="Coils"/>
    </source>
</evidence>
<proteinExistence type="inferred from homology"/>
<keyword evidence="1" id="KW-0488">Methylation</keyword>
<dbReference type="PRINTS" id="PR00260">
    <property type="entry name" value="CHEMTRNSDUCR"/>
</dbReference>
<comment type="similarity">
    <text evidence="4">Belongs to the methyl-accepting chemotaxis (MCP) protein family.</text>
</comment>
<dbReference type="GO" id="GO:0004888">
    <property type="term" value="F:transmembrane signaling receptor activity"/>
    <property type="evidence" value="ECO:0007669"/>
    <property type="project" value="InterPro"/>
</dbReference>